<dbReference type="InterPro" id="IPR026960">
    <property type="entry name" value="RVT-Znf"/>
</dbReference>
<protein>
    <recommendedName>
        <fullName evidence="1">Reverse transcriptase zinc-binding domain-containing protein</fullName>
    </recommendedName>
</protein>
<dbReference type="Proteomes" id="UP001234989">
    <property type="component" value="Chromosome 1"/>
</dbReference>
<keyword evidence="3" id="KW-1185">Reference proteome</keyword>
<sequence length="222" mass="26407">VHDWENPRILELFKVLENFQGIQTGEDYLWWQGHNKGSYKVKEGYKRISPSGIQDFKWPWKQIWRTKVPHKVACFTWLLANKAVLTLDNVAKRGISLCNRCSLCGKANETVRHLFLHCNFTEQLWQIFLNLRGISWCMPSKIDETLFSWEMVGVGATNRERWRMIPASIWWTIWRERNERCFENRNNDLQEVKLKCILLFCFWCTNVYANETESIIDVLGSI</sequence>
<reference evidence="2" key="1">
    <citation type="submission" date="2023-08" db="EMBL/GenBank/DDBJ databases">
        <title>A de novo genome assembly of Solanum verrucosum Schlechtendal, a Mexican diploid species geographically isolated from the other diploid A-genome species in potato relatives.</title>
        <authorList>
            <person name="Hosaka K."/>
        </authorList>
    </citation>
    <scope>NUCLEOTIDE SEQUENCE</scope>
    <source>
        <tissue evidence="2">Young leaves</tissue>
    </source>
</reference>
<feature type="domain" description="Reverse transcriptase zinc-binding" evidence="1">
    <location>
        <begin position="39"/>
        <end position="125"/>
    </location>
</feature>
<name>A0AAF0Q0E6_SOLVR</name>
<organism evidence="2 3">
    <name type="scientific">Solanum verrucosum</name>
    <dbReference type="NCBI Taxonomy" id="315347"/>
    <lineage>
        <taxon>Eukaryota</taxon>
        <taxon>Viridiplantae</taxon>
        <taxon>Streptophyta</taxon>
        <taxon>Embryophyta</taxon>
        <taxon>Tracheophyta</taxon>
        <taxon>Spermatophyta</taxon>
        <taxon>Magnoliopsida</taxon>
        <taxon>eudicotyledons</taxon>
        <taxon>Gunneridae</taxon>
        <taxon>Pentapetalae</taxon>
        <taxon>asterids</taxon>
        <taxon>lamiids</taxon>
        <taxon>Solanales</taxon>
        <taxon>Solanaceae</taxon>
        <taxon>Solanoideae</taxon>
        <taxon>Solaneae</taxon>
        <taxon>Solanum</taxon>
    </lineage>
</organism>
<dbReference type="EMBL" id="CP133612">
    <property type="protein sequence ID" value="WMV12495.1"/>
    <property type="molecule type" value="Genomic_DNA"/>
</dbReference>
<gene>
    <name evidence="2" type="ORF">MTR67_005880</name>
</gene>
<accession>A0AAF0Q0E6</accession>
<evidence type="ECO:0000259" key="1">
    <source>
        <dbReference type="Pfam" id="PF13966"/>
    </source>
</evidence>
<dbReference type="AlphaFoldDB" id="A0AAF0Q0E6"/>
<evidence type="ECO:0000313" key="2">
    <source>
        <dbReference type="EMBL" id="WMV12495.1"/>
    </source>
</evidence>
<feature type="non-terminal residue" evidence="2">
    <location>
        <position position="1"/>
    </location>
</feature>
<evidence type="ECO:0000313" key="3">
    <source>
        <dbReference type="Proteomes" id="UP001234989"/>
    </source>
</evidence>
<proteinExistence type="predicted"/>
<dbReference type="Pfam" id="PF13966">
    <property type="entry name" value="zf-RVT"/>
    <property type="match status" value="1"/>
</dbReference>